<accession>A0ABU2GFX8</accession>
<name>A0ABU2GFX8_9EURY</name>
<dbReference type="EMBL" id="JAMQOP010000002">
    <property type="protein sequence ID" value="MDS0299684.1"/>
    <property type="molecule type" value="Genomic_DNA"/>
</dbReference>
<evidence type="ECO:0000313" key="3">
    <source>
        <dbReference type="EMBL" id="MDS0299684.1"/>
    </source>
</evidence>
<sequence>MDDDDFVEVVKRLPILEALRDGSQSAGSLEERLSFSRSTVHRATNALASLGMIRKRAGEFELTSFGRVAVRCLSECRRDLDIADRLSPFLNAVDSDAADVAFPIGALSDAAVTSPNRGQTHFAVKRVSDLMRESESLRTFSAVVSPVYVDICCRQARRGASVEAVFDRRVVDILFDDYGSEAREAIRNGDLEVLICDDCPFELFVFDDCVAMTAHGAGGERTPFVESSNPDLYEWAEDLFERYKSDAEFATVF</sequence>
<dbReference type="Proteomes" id="UP001257060">
    <property type="component" value="Unassembled WGS sequence"/>
</dbReference>
<dbReference type="InterPro" id="IPR036388">
    <property type="entry name" value="WH-like_DNA-bd_sf"/>
</dbReference>
<dbReference type="Pfam" id="PF25213">
    <property type="entry name" value="HVO_A0261_N"/>
    <property type="match status" value="1"/>
</dbReference>
<evidence type="ECO:0000259" key="1">
    <source>
        <dbReference type="Pfam" id="PF08350"/>
    </source>
</evidence>
<feature type="domain" description="HVO-A0261-like N-terminal" evidence="2">
    <location>
        <begin position="4"/>
        <end position="85"/>
    </location>
</feature>
<dbReference type="InterPro" id="IPR011991">
    <property type="entry name" value="ArsR-like_HTH"/>
</dbReference>
<dbReference type="InterPro" id="IPR013561">
    <property type="entry name" value="FilR1_middle_dom"/>
</dbReference>
<evidence type="ECO:0000313" key="4">
    <source>
        <dbReference type="Proteomes" id="UP001257060"/>
    </source>
</evidence>
<dbReference type="RefSeq" id="WP_310924541.1">
    <property type="nucleotide sequence ID" value="NZ_JAMQOP010000002.1"/>
</dbReference>
<dbReference type="SUPFAM" id="SSF46785">
    <property type="entry name" value="Winged helix' DNA-binding domain"/>
    <property type="match status" value="1"/>
</dbReference>
<dbReference type="InterPro" id="IPR057527">
    <property type="entry name" value="HVO_A0261-like_N"/>
</dbReference>
<proteinExistence type="predicted"/>
<dbReference type="CDD" id="cd00090">
    <property type="entry name" value="HTH_ARSR"/>
    <property type="match status" value="1"/>
</dbReference>
<evidence type="ECO:0000259" key="2">
    <source>
        <dbReference type="Pfam" id="PF25213"/>
    </source>
</evidence>
<dbReference type="InterPro" id="IPR036390">
    <property type="entry name" value="WH_DNA-bd_sf"/>
</dbReference>
<reference evidence="3 4" key="1">
    <citation type="submission" date="2022-06" db="EMBL/GenBank/DDBJ databases">
        <title>Halogeometricum sp. a new haloarchaeum isolate from saline soil.</title>
        <authorList>
            <person name="Strakova D."/>
            <person name="Galisteo C."/>
            <person name="Sanchez-Porro C."/>
            <person name="Ventosa A."/>
        </authorList>
    </citation>
    <scope>NUCLEOTIDE SEQUENCE [LARGE SCALE GENOMIC DNA]</scope>
    <source>
        <strain evidence="3 4">S1BR25-6</strain>
    </source>
</reference>
<organism evidence="3 4">
    <name type="scientific">Halogeometricum salsisoli</name>
    <dbReference type="NCBI Taxonomy" id="2950536"/>
    <lineage>
        <taxon>Archaea</taxon>
        <taxon>Methanobacteriati</taxon>
        <taxon>Methanobacteriota</taxon>
        <taxon>Stenosarchaea group</taxon>
        <taxon>Halobacteria</taxon>
        <taxon>Halobacteriales</taxon>
        <taxon>Haloferacaceae</taxon>
        <taxon>Halogeometricum</taxon>
    </lineage>
</organism>
<dbReference type="Pfam" id="PF08350">
    <property type="entry name" value="FilR1_middle"/>
    <property type="match status" value="1"/>
</dbReference>
<keyword evidence="4" id="KW-1185">Reference proteome</keyword>
<dbReference type="Gene3D" id="1.10.10.10">
    <property type="entry name" value="Winged helix-like DNA-binding domain superfamily/Winged helix DNA-binding domain"/>
    <property type="match status" value="1"/>
</dbReference>
<comment type="caution">
    <text evidence="3">The sequence shown here is derived from an EMBL/GenBank/DDBJ whole genome shotgun (WGS) entry which is preliminary data.</text>
</comment>
<feature type="domain" description="Methanogenesis regulatory protein FilR1 middle" evidence="1">
    <location>
        <begin position="123"/>
        <end position="245"/>
    </location>
</feature>
<protein>
    <submittedName>
        <fullName evidence="3">DUF1724 domain-containing protein</fullName>
    </submittedName>
</protein>
<gene>
    <name evidence="3" type="ORF">NDI76_13125</name>
</gene>